<dbReference type="RefSeq" id="WP_106787290.1">
    <property type="nucleotide sequence ID" value="NZ_CABMAB010000022.1"/>
</dbReference>
<evidence type="ECO:0000313" key="1">
    <source>
        <dbReference type="EMBL" id="KZX11335.1"/>
    </source>
</evidence>
<protein>
    <recommendedName>
        <fullName evidence="3">SpoVT-AbrB domain-containing protein</fullName>
    </recommendedName>
</protein>
<dbReference type="InterPro" id="IPR037914">
    <property type="entry name" value="SpoVT-AbrB_sf"/>
</dbReference>
<comment type="caution">
    <text evidence="1">The sequence shown here is derived from an EMBL/GenBank/DDBJ whole genome shotgun (WGS) entry which is preliminary data.</text>
</comment>
<sequence>MKYETKIQKVAGSLTTTIPSTARDFFNLKKGDTLIWEIDFKNDTMTVCKKE</sequence>
<dbReference type="EMBL" id="LWMU01000092">
    <property type="protein sequence ID" value="KZX11335.1"/>
    <property type="molecule type" value="Genomic_DNA"/>
</dbReference>
<dbReference type="Proteomes" id="UP000077428">
    <property type="component" value="Unassembled WGS sequence"/>
</dbReference>
<gene>
    <name evidence="1" type="ORF">MBORA_15800</name>
</gene>
<accession>A0A162FDA5</accession>
<dbReference type="AlphaFoldDB" id="A0A162FDA5"/>
<keyword evidence="2" id="KW-1185">Reference proteome</keyword>
<proteinExistence type="predicted"/>
<dbReference type="SUPFAM" id="SSF89447">
    <property type="entry name" value="AbrB/MazE/MraZ-like"/>
    <property type="match status" value="1"/>
</dbReference>
<name>A0A162FDA5_METOA</name>
<reference evidence="2" key="1">
    <citation type="journal article" date="2016" name="Genome Announc.">
        <title>Draft Genome Sequences of Methanobrevibacter curvatus DSM11111, Methanobrevibacter cuticularis DSM11139, Methanobrevibacter filiformis DSM11501, and Methanobrevibacter oralis DSM7256.</title>
        <authorList>
            <person name="Poehlein A."/>
            <person name="Seedorf H."/>
        </authorList>
    </citation>
    <scope>NUCLEOTIDE SEQUENCE [LARGE SCALE GENOMIC DNA]</scope>
    <source>
        <strain evidence="2">DSM 7256 / JCM 30027 / ZR</strain>
    </source>
</reference>
<dbReference type="Gene3D" id="2.10.260.10">
    <property type="match status" value="1"/>
</dbReference>
<evidence type="ECO:0000313" key="2">
    <source>
        <dbReference type="Proteomes" id="UP000077428"/>
    </source>
</evidence>
<evidence type="ECO:0008006" key="3">
    <source>
        <dbReference type="Google" id="ProtNLM"/>
    </source>
</evidence>
<dbReference type="PATRIC" id="fig|66851.6.peg.1720"/>
<organism evidence="1 2">
    <name type="scientific">Methanobrevibacter oralis</name>
    <dbReference type="NCBI Taxonomy" id="66851"/>
    <lineage>
        <taxon>Archaea</taxon>
        <taxon>Methanobacteriati</taxon>
        <taxon>Methanobacteriota</taxon>
        <taxon>Methanomada group</taxon>
        <taxon>Methanobacteria</taxon>
        <taxon>Methanobacteriales</taxon>
        <taxon>Methanobacteriaceae</taxon>
        <taxon>Methanobrevibacter</taxon>
    </lineage>
</organism>